<evidence type="ECO:0000313" key="1">
    <source>
        <dbReference type="EMBL" id="VDI79472.1"/>
    </source>
</evidence>
<reference evidence="1" key="1">
    <citation type="submission" date="2018-11" db="EMBL/GenBank/DDBJ databases">
        <authorList>
            <person name="Alioto T."/>
            <person name="Alioto T."/>
        </authorList>
    </citation>
    <scope>NUCLEOTIDE SEQUENCE</scope>
</reference>
<keyword evidence="2" id="KW-1185">Reference proteome</keyword>
<dbReference type="EMBL" id="UYJE01010076">
    <property type="protein sequence ID" value="VDI79472.1"/>
    <property type="molecule type" value="Genomic_DNA"/>
</dbReference>
<gene>
    <name evidence="1" type="ORF">MGAL_10B074012</name>
</gene>
<dbReference type="InterPro" id="IPR011047">
    <property type="entry name" value="Quinoprotein_ADH-like_sf"/>
</dbReference>
<dbReference type="Proteomes" id="UP000596742">
    <property type="component" value="Unassembled WGS sequence"/>
</dbReference>
<evidence type="ECO:0000313" key="2">
    <source>
        <dbReference type="Proteomes" id="UP000596742"/>
    </source>
</evidence>
<comment type="caution">
    <text evidence="1">The sequence shown here is derived from an EMBL/GenBank/DDBJ whole genome shotgun (WGS) entry which is preliminary data.</text>
</comment>
<proteinExistence type="predicted"/>
<dbReference type="OrthoDB" id="6051159at2759"/>
<dbReference type="AlphaFoldDB" id="A0A8B6HID1"/>
<protein>
    <submittedName>
        <fullName evidence="1">Uncharacterized protein</fullName>
    </submittedName>
</protein>
<organism evidence="1 2">
    <name type="scientific">Mytilus galloprovincialis</name>
    <name type="common">Mediterranean mussel</name>
    <dbReference type="NCBI Taxonomy" id="29158"/>
    <lineage>
        <taxon>Eukaryota</taxon>
        <taxon>Metazoa</taxon>
        <taxon>Spiralia</taxon>
        <taxon>Lophotrochozoa</taxon>
        <taxon>Mollusca</taxon>
        <taxon>Bivalvia</taxon>
        <taxon>Autobranchia</taxon>
        <taxon>Pteriomorphia</taxon>
        <taxon>Mytilida</taxon>
        <taxon>Mytiloidea</taxon>
        <taxon>Mytilidae</taxon>
        <taxon>Mytilinae</taxon>
        <taxon>Mytilus</taxon>
    </lineage>
</organism>
<accession>A0A8B6HID1</accession>
<dbReference type="SUPFAM" id="SSF50998">
    <property type="entry name" value="Quinoprotein alcohol dehydrogenase-like"/>
    <property type="match status" value="1"/>
</dbReference>
<sequence length="220" mass="24942">MDSQQNNSAIRQPINLEAISNTDEAFTQAQVAQASVRYIRSLSANLRQQINIRKGIQNIYSCIKIDNIFVFTDYYNNQLIIYDADVTDAHYISLPIKPFYITKVDSNTVAVSCTSKTILIINICTGSVTQVQSKPAVAAMEYDENNLYVVNDNKIDVIDLTGKFKNTIPIPSLNIRDISVYKDTLICIDNKSIYYCSLDGTLKWQFNNDKFKDLRGVKQL</sequence>
<name>A0A8B6HID1_MYTGA</name>